<comment type="caution">
    <text evidence="3">The sequence shown here is derived from an EMBL/GenBank/DDBJ whole genome shotgun (WGS) entry which is preliminary data.</text>
</comment>
<dbReference type="RefSeq" id="WP_378114601.1">
    <property type="nucleotide sequence ID" value="NZ_JBHSNC010000059.1"/>
</dbReference>
<dbReference type="InterPro" id="IPR023210">
    <property type="entry name" value="NADP_OxRdtase_dom"/>
</dbReference>
<name>A0ABW0R7B1_9BACL</name>
<dbReference type="EMBL" id="JBHSNC010000059">
    <property type="protein sequence ID" value="MFC5532613.1"/>
    <property type="molecule type" value="Genomic_DNA"/>
</dbReference>
<sequence length="319" mass="35174">MTQATLPSIRIAGVRQPVSKLIQGSMMLSEEKMTESAELLDAYAASGGNAIDTAHVYGASGAKALGRWMSERGNRDELVLIGKGAHPDEHGPRMTLEAMTRDMNESLDRLQTDYVDIYMLHRDDPAKTVGYILESLNALLEAKQCRAIGASNWSVERLAEANEYAEAHGLIGFSCNSPNLSLAKPNEPRWAGCVSAGESEIAWHERSQLPLLSWSSQAGGFFTGRFAPDRLDDAEAVRVYYSEANWERLRRARQLADRKGCDANQIALAYVLHQRYPTCAIIGPNNPQELRSSLQGLDVGLTAQEAEWLDLRLPAEFVP</sequence>
<feature type="domain" description="NADP-dependent oxidoreductase" evidence="2">
    <location>
        <begin position="20"/>
        <end position="307"/>
    </location>
</feature>
<protein>
    <submittedName>
        <fullName evidence="3">Aldo/keto reductase</fullName>
    </submittedName>
</protein>
<proteinExistence type="predicted"/>
<accession>A0ABW0R7B1</accession>
<dbReference type="CDD" id="cd19082">
    <property type="entry name" value="AKR_AKR10A1_2"/>
    <property type="match status" value="1"/>
</dbReference>
<dbReference type="Pfam" id="PF00248">
    <property type="entry name" value="Aldo_ket_red"/>
    <property type="match status" value="1"/>
</dbReference>
<dbReference type="Gene3D" id="3.20.20.100">
    <property type="entry name" value="NADP-dependent oxidoreductase domain"/>
    <property type="match status" value="1"/>
</dbReference>
<reference evidence="4" key="1">
    <citation type="journal article" date="2019" name="Int. J. Syst. Evol. Microbiol.">
        <title>The Global Catalogue of Microorganisms (GCM) 10K type strain sequencing project: providing services to taxonomists for standard genome sequencing and annotation.</title>
        <authorList>
            <consortium name="The Broad Institute Genomics Platform"/>
            <consortium name="The Broad Institute Genome Sequencing Center for Infectious Disease"/>
            <person name="Wu L."/>
            <person name="Ma J."/>
        </authorList>
    </citation>
    <scope>NUCLEOTIDE SEQUENCE [LARGE SCALE GENOMIC DNA]</scope>
    <source>
        <strain evidence="4">CGMCC 1.18578</strain>
    </source>
</reference>
<evidence type="ECO:0000313" key="3">
    <source>
        <dbReference type="EMBL" id="MFC5532613.1"/>
    </source>
</evidence>
<dbReference type="InterPro" id="IPR036812">
    <property type="entry name" value="NAD(P)_OxRdtase_dom_sf"/>
</dbReference>
<evidence type="ECO:0000256" key="1">
    <source>
        <dbReference type="ARBA" id="ARBA00023002"/>
    </source>
</evidence>
<evidence type="ECO:0000313" key="4">
    <source>
        <dbReference type="Proteomes" id="UP001596108"/>
    </source>
</evidence>
<dbReference type="PANTHER" id="PTHR43364">
    <property type="entry name" value="NADH-SPECIFIC METHYLGLYOXAL REDUCTASE-RELATED"/>
    <property type="match status" value="1"/>
</dbReference>
<dbReference type="InterPro" id="IPR050523">
    <property type="entry name" value="AKR_Detox_Biosynth"/>
</dbReference>
<keyword evidence="1" id="KW-0560">Oxidoreductase</keyword>
<dbReference type="Proteomes" id="UP001596108">
    <property type="component" value="Unassembled WGS sequence"/>
</dbReference>
<dbReference type="SUPFAM" id="SSF51430">
    <property type="entry name" value="NAD(P)-linked oxidoreductase"/>
    <property type="match status" value="1"/>
</dbReference>
<gene>
    <name evidence="3" type="ORF">ACFPQ4_24605</name>
</gene>
<organism evidence="3 4">
    <name type="scientific">Cohnella yongneupensis</name>
    <dbReference type="NCBI Taxonomy" id="425006"/>
    <lineage>
        <taxon>Bacteria</taxon>
        <taxon>Bacillati</taxon>
        <taxon>Bacillota</taxon>
        <taxon>Bacilli</taxon>
        <taxon>Bacillales</taxon>
        <taxon>Paenibacillaceae</taxon>
        <taxon>Cohnella</taxon>
    </lineage>
</organism>
<evidence type="ECO:0000259" key="2">
    <source>
        <dbReference type="Pfam" id="PF00248"/>
    </source>
</evidence>
<keyword evidence="4" id="KW-1185">Reference proteome</keyword>
<dbReference type="PANTHER" id="PTHR43364:SF4">
    <property type="entry name" value="NAD(P)-LINKED OXIDOREDUCTASE SUPERFAMILY PROTEIN"/>
    <property type="match status" value="1"/>
</dbReference>